<dbReference type="Pfam" id="PF00072">
    <property type="entry name" value="Response_reg"/>
    <property type="match status" value="1"/>
</dbReference>
<evidence type="ECO:0000256" key="3">
    <source>
        <dbReference type="SAM" id="Phobius"/>
    </source>
</evidence>
<dbReference type="SMART" id="SM00388">
    <property type="entry name" value="HisKA"/>
    <property type="match status" value="1"/>
</dbReference>
<protein>
    <submittedName>
        <fullName evidence="6">Uncharacterized protein</fullName>
    </submittedName>
</protein>
<feature type="modified residue" description="4-aspartylphosphate" evidence="2">
    <location>
        <position position="673"/>
    </location>
</feature>
<evidence type="ECO:0000256" key="2">
    <source>
        <dbReference type="PROSITE-ProRule" id="PRU00169"/>
    </source>
</evidence>
<keyword evidence="3" id="KW-1133">Transmembrane helix</keyword>
<dbReference type="Proteomes" id="UP000692954">
    <property type="component" value="Unassembled WGS sequence"/>
</dbReference>
<evidence type="ECO:0000313" key="6">
    <source>
        <dbReference type="EMBL" id="CAD8109267.1"/>
    </source>
</evidence>
<accession>A0A8S1Q0L7</accession>
<dbReference type="Pfam" id="PF02518">
    <property type="entry name" value="HATPase_c"/>
    <property type="match status" value="1"/>
</dbReference>
<evidence type="ECO:0000259" key="4">
    <source>
        <dbReference type="PROSITE" id="PS50109"/>
    </source>
</evidence>
<dbReference type="PROSITE" id="PS50110">
    <property type="entry name" value="RESPONSE_REGULATORY"/>
    <property type="match status" value="1"/>
</dbReference>
<feature type="transmembrane region" description="Helical" evidence="3">
    <location>
        <begin position="32"/>
        <end position="49"/>
    </location>
</feature>
<dbReference type="Pfam" id="PF13188">
    <property type="entry name" value="PAS_8"/>
    <property type="match status" value="1"/>
</dbReference>
<evidence type="ECO:0000256" key="1">
    <source>
        <dbReference type="ARBA" id="ARBA00022553"/>
    </source>
</evidence>
<organism evidence="6 7">
    <name type="scientific">Paramecium sonneborni</name>
    <dbReference type="NCBI Taxonomy" id="65129"/>
    <lineage>
        <taxon>Eukaryota</taxon>
        <taxon>Sar</taxon>
        <taxon>Alveolata</taxon>
        <taxon>Ciliophora</taxon>
        <taxon>Intramacronucleata</taxon>
        <taxon>Oligohymenophorea</taxon>
        <taxon>Peniculida</taxon>
        <taxon>Parameciidae</taxon>
        <taxon>Paramecium</taxon>
    </lineage>
</organism>
<keyword evidence="7" id="KW-1185">Reference proteome</keyword>
<name>A0A8S1Q0L7_9CILI</name>
<dbReference type="OrthoDB" id="304129at2759"/>
<keyword evidence="3" id="KW-0812">Transmembrane</keyword>
<proteinExistence type="predicted"/>
<feature type="transmembrane region" description="Helical" evidence="3">
    <location>
        <begin position="6"/>
        <end position="25"/>
    </location>
</feature>
<dbReference type="PANTHER" id="PTHR43719:SF28">
    <property type="entry name" value="PEROXIDE STRESS-ACTIVATED HISTIDINE KINASE MAK1-RELATED"/>
    <property type="match status" value="1"/>
</dbReference>
<dbReference type="AlphaFoldDB" id="A0A8S1Q0L7"/>
<evidence type="ECO:0000313" key="7">
    <source>
        <dbReference type="Proteomes" id="UP000692954"/>
    </source>
</evidence>
<dbReference type="EMBL" id="CAJJDN010000093">
    <property type="protein sequence ID" value="CAD8109267.1"/>
    <property type="molecule type" value="Genomic_DNA"/>
</dbReference>
<dbReference type="GO" id="GO:0000155">
    <property type="term" value="F:phosphorelay sensor kinase activity"/>
    <property type="evidence" value="ECO:0007669"/>
    <property type="project" value="InterPro"/>
</dbReference>
<feature type="domain" description="Histidine kinase" evidence="4">
    <location>
        <begin position="342"/>
        <end position="573"/>
    </location>
</feature>
<dbReference type="PANTHER" id="PTHR43719">
    <property type="entry name" value="TWO-COMPONENT HISTIDINE KINASE"/>
    <property type="match status" value="1"/>
</dbReference>
<dbReference type="CDD" id="cd00082">
    <property type="entry name" value="HisKA"/>
    <property type="match status" value="1"/>
</dbReference>
<dbReference type="CDD" id="cd17546">
    <property type="entry name" value="REC_hyHK_CKI1_RcsC-like"/>
    <property type="match status" value="1"/>
</dbReference>
<evidence type="ECO:0000259" key="5">
    <source>
        <dbReference type="PROSITE" id="PS50110"/>
    </source>
</evidence>
<dbReference type="PROSITE" id="PS50109">
    <property type="entry name" value="HIS_KIN"/>
    <property type="match status" value="1"/>
</dbReference>
<dbReference type="Pfam" id="PF00512">
    <property type="entry name" value="HisKA"/>
    <property type="match status" value="1"/>
</dbReference>
<dbReference type="InterPro" id="IPR005467">
    <property type="entry name" value="His_kinase_dom"/>
</dbReference>
<dbReference type="SMART" id="SM00448">
    <property type="entry name" value="REC"/>
    <property type="match status" value="1"/>
</dbReference>
<reference evidence="6" key="1">
    <citation type="submission" date="2021-01" db="EMBL/GenBank/DDBJ databases">
        <authorList>
            <consortium name="Genoscope - CEA"/>
            <person name="William W."/>
        </authorList>
    </citation>
    <scope>NUCLEOTIDE SEQUENCE</scope>
</reference>
<keyword evidence="3" id="KW-0472">Membrane</keyword>
<sequence>MDNSFLISIALLISGILILIQLIVFNSDMNKLQLTITIGQIIASSVFLIKPFLRRKIVYLISFINAQQILQQTNFDFLFLVLTQILSSELDIEIKLNKAFRILLIISQVFRVIFNWENDIFEAVQNIFSLIISCMLWMKQYLQSKKKKSSIIQNSDANNNNLQYNSQTNFIVSLKLLDSELSILDNLPIGIMLLDYQQSIKYCNQFAKQYFKNFDCETNEEISLQLKNQLIKILLDHIGGPEEINNNNDMQKSNRAFLSSIRIDDPIQAIFNQKEEQFNLIYKYKELSKNGISKSKVVKISLLQQFYKSEQVTIVLIQNVSSKERKKELAQFIKFQNSILNSFSHELRTPLNSSLQLLEVLSSQLNDKMNHEYVYPALNSNKLLLFQINDILDYAAMQSNSFVHHYSKFNIREIADYLKQLYTAACKSKGILLTFKTKLINQIVINDKQRIIQVLINLLNNSIKFSPSNTHIRVQFKNKFKFSHQYIKIKVKDQGFGISEQKLSFIFRELHSVSSEESGYWMTQNQLSSGIGLKMSNRLIQGLAIIESRKNQFSIKSALQKYTYISFYISDMLFIKDDNESISNAQSDDIFCISMNKSLDFKLIQNISQKSCDCSAILLVDDVPFNVQALKTILLQYKINSDTAYNGFEAIDLVISKYQQKQCHPFYQLILMDIEMPLLNGIQATQKIISFFNSINVNPPVIVANSAYDSNKEDLSIFQDTLPKPVDQSKLKSILQKYLTNFF</sequence>
<dbReference type="InterPro" id="IPR003594">
    <property type="entry name" value="HATPase_dom"/>
</dbReference>
<dbReference type="InterPro" id="IPR050956">
    <property type="entry name" value="2C_system_His_kinase"/>
</dbReference>
<comment type="caution">
    <text evidence="6">The sequence shown here is derived from an EMBL/GenBank/DDBJ whole genome shotgun (WGS) entry which is preliminary data.</text>
</comment>
<keyword evidence="1 2" id="KW-0597">Phosphoprotein</keyword>
<feature type="domain" description="Response regulatory" evidence="5">
    <location>
        <begin position="616"/>
        <end position="739"/>
    </location>
</feature>
<gene>
    <name evidence="6" type="ORF">PSON_ATCC_30995.1.T0930088</name>
</gene>
<dbReference type="SMART" id="SM00387">
    <property type="entry name" value="HATPase_c"/>
    <property type="match status" value="1"/>
</dbReference>
<dbReference type="InterPro" id="IPR001789">
    <property type="entry name" value="Sig_transdc_resp-reg_receiver"/>
</dbReference>
<dbReference type="InterPro" id="IPR000014">
    <property type="entry name" value="PAS"/>
</dbReference>
<dbReference type="InterPro" id="IPR003661">
    <property type="entry name" value="HisK_dim/P_dom"/>
</dbReference>